<dbReference type="PANTHER" id="PTHR12993">
    <property type="entry name" value="N-ACETYLGLUCOSAMINYL-PHOSPHATIDYLINOSITOL DE-N-ACETYLASE-RELATED"/>
    <property type="match status" value="1"/>
</dbReference>
<dbReference type="RefSeq" id="WP_307687676.1">
    <property type="nucleotide sequence ID" value="NZ_JAUSRO010000001.1"/>
</dbReference>
<evidence type="ECO:0000313" key="2">
    <source>
        <dbReference type="Proteomes" id="UP001226867"/>
    </source>
</evidence>
<dbReference type="Pfam" id="PF02585">
    <property type="entry name" value="PIG-L"/>
    <property type="match status" value="1"/>
</dbReference>
<evidence type="ECO:0000313" key="1">
    <source>
        <dbReference type="EMBL" id="MDP9897850.1"/>
    </source>
</evidence>
<reference evidence="1 2" key="1">
    <citation type="submission" date="2023-07" db="EMBL/GenBank/DDBJ databases">
        <title>Sorghum-associated microbial communities from plants grown in Nebraska, USA.</title>
        <authorList>
            <person name="Schachtman D."/>
        </authorList>
    </citation>
    <scope>NUCLEOTIDE SEQUENCE [LARGE SCALE GENOMIC DNA]</scope>
    <source>
        <strain evidence="1 2">DS1607</strain>
    </source>
</reference>
<dbReference type="InterPro" id="IPR024078">
    <property type="entry name" value="LmbE-like_dom_sf"/>
</dbReference>
<proteinExistence type="predicted"/>
<organism evidence="1 2">
    <name type="scientific">Variovorax ginsengisoli</name>
    <dbReference type="NCBI Taxonomy" id="363844"/>
    <lineage>
        <taxon>Bacteria</taxon>
        <taxon>Pseudomonadati</taxon>
        <taxon>Pseudomonadota</taxon>
        <taxon>Betaproteobacteria</taxon>
        <taxon>Burkholderiales</taxon>
        <taxon>Comamonadaceae</taxon>
        <taxon>Variovorax</taxon>
    </lineage>
</organism>
<comment type="caution">
    <text evidence="1">The sequence shown here is derived from an EMBL/GenBank/DDBJ whole genome shotgun (WGS) entry which is preliminary data.</text>
</comment>
<dbReference type="SUPFAM" id="SSF102588">
    <property type="entry name" value="LmbE-like"/>
    <property type="match status" value="1"/>
</dbReference>
<dbReference type="Proteomes" id="UP001226867">
    <property type="component" value="Unassembled WGS sequence"/>
</dbReference>
<sequence>MATLNTRAIEGSGTSEAEWLGWPELAHLPEITVSALVPDDRRAVVVAPHPDDEVLSVGGMLALLGRLQRTPLLIAVTDGTASHAGSVEWPPERLAVERPLESEAAWHALGFPGLQAMRLGLPDGGLHALQHRLTDRLITVLRPHDVVFTTWRLDGHPDHEATGQACAIAAQEVGARLVEVPVWAWHWAHPGDARLPWARAQRLMLDAQAQQRKQAAVQAFRSQLHGDASTGAGPILRDTTVARAARPFELVFA</sequence>
<name>A0ABT9S0H7_9BURK</name>
<dbReference type="Gene3D" id="3.40.50.10320">
    <property type="entry name" value="LmbE-like"/>
    <property type="match status" value="1"/>
</dbReference>
<protein>
    <submittedName>
        <fullName evidence="1">LmbE family N-acetylglucosaminyl deacetylase</fullName>
    </submittedName>
</protein>
<dbReference type="EMBL" id="JAUSRO010000001">
    <property type="protein sequence ID" value="MDP9897850.1"/>
    <property type="molecule type" value="Genomic_DNA"/>
</dbReference>
<dbReference type="InterPro" id="IPR003737">
    <property type="entry name" value="GlcNAc_PI_deacetylase-related"/>
</dbReference>
<gene>
    <name evidence="1" type="ORF">J2W36_000083</name>
</gene>
<accession>A0ABT9S0H7</accession>
<dbReference type="PANTHER" id="PTHR12993:SF29">
    <property type="entry name" value="BLR3841 PROTEIN"/>
    <property type="match status" value="1"/>
</dbReference>
<keyword evidence="2" id="KW-1185">Reference proteome</keyword>